<keyword evidence="5" id="KW-0408">Iron</keyword>
<dbReference type="SFLD" id="SFLDS00029">
    <property type="entry name" value="Radical_SAM"/>
    <property type="match status" value="1"/>
</dbReference>
<dbReference type="InterPro" id="IPR023867">
    <property type="entry name" value="Sulphatase_maturase_rSAM"/>
</dbReference>
<feature type="repeat" description="TPR" evidence="8">
    <location>
        <begin position="88"/>
        <end position="121"/>
    </location>
</feature>
<dbReference type="Pfam" id="PF04055">
    <property type="entry name" value="Radical_SAM"/>
    <property type="match status" value="1"/>
</dbReference>
<comment type="cofactor">
    <cofactor evidence="1">
        <name>[4Fe-4S] cluster</name>
        <dbReference type="ChEBI" id="CHEBI:49883"/>
    </cofactor>
</comment>
<dbReference type="Proteomes" id="UP000325333">
    <property type="component" value="Unassembled WGS sequence"/>
</dbReference>
<reference evidence="10 11" key="1">
    <citation type="submission" date="2019-07" db="EMBL/GenBank/DDBJ databases">
        <title>Genome sequencing of the stress-tolerant strain Azospirillum brasilense Az19.</title>
        <authorList>
            <person name="Maroniche G.A."/>
            <person name="Garcia J.E."/>
            <person name="Pagnussat L."/>
            <person name="Amenta M."/>
            <person name="Creus C.M."/>
        </authorList>
    </citation>
    <scope>NUCLEOTIDE SEQUENCE [LARGE SCALE GENOMIC DNA]</scope>
    <source>
        <strain evidence="10 11">Az19</strain>
    </source>
</reference>
<gene>
    <name evidence="10" type="ORF">FH063_001756</name>
</gene>
<dbReference type="Gene3D" id="3.20.20.70">
    <property type="entry name" value="Aldolase class I"/>
    <property type="match status" value="1"/>
</dbReference>
<dbReference type="InterPro" id="IPR058240">
    <property type="entry name" value="rSAM_sf"/>
</dbReference>
<dbReference type="SUPFAM" id="SSF48452">
    <property type="entry name" value="TPR-like"/>
    <property type="match status" value="1"/>
</dbReference>
<evidence type="ECO:0000256" key="3">
    <source>
        <dbReference type="ARBA" id="ARBA00022691"/>
    </source>
</evidence>
<dbReference type="GO" id="GO:0046872">
    <property type="term" value="F:metal ion binding"/>
    <property type="evidence" value="ECO:0007669"/>
    <property type="project" value="UniProtKB-KW"/>
</dbReference>
<evidence type="ECO:0000313" key="11">
    <source>
        <dbReference type="Proteomes" id="UP000325333"/>
    </source>
</evidence>
<sequence>MSRDDSMGTQVQGAGVMQDFSVSFRQAVALHQQGRLPEADTAYRTVLHAVPDHADTLRLWGLVALQSGAAEAACARLSCAVAANPGSAEALHVLGGALRQAGDLEKALDSYRRATVLRPVFPECHFNHGNALVQAERSLEAAVAYRMAVVQQPLAANSRLNLAGVLNRIGDASGAALQARAAVALEPHRPAMLTALGRAEAGQGDTVAAERTHGRALRLDPRQEPLVYEHGLALSEVGRIEEATTLLHTLVNSADATVRLGAKMALHRLVLRCIDVDDYRRAAAVALNGWSGQGSDGTAMLPMRVRLESSSACNLRCRHCTTGVAYHSTERRLLKADLFEHILRDLKGIEALVSCVMYLGGEPLMNPQLESMIRRLRDETSINQIHFVTNAMLATEERCRALADCGVEKIYVSIDGRSPEENDAIRRGSHYPTVRRNLTLMRRYLEPAGVQLIISNNVLRRPGDPPTAATPAFLIEDFPGLPIATNYAYKWPGWTQTGEEEALTVDVNPGRRRGFCGAPFTESVIRPNGDVTLCCYDISGIEVMGNLRQGSLEDIWNGERYRAVRLAMMAGDEAALPGVCRNCPVYTGEEIQERPANLPVPGAAAV</sequence>
<dbReference type="CDD" id="cd21109">
    <property type="entry name" value="SPASM"/>
    <property type="match status" value="1"/>
</dbReference>
<keyword evidence="2" id="KW-0004">4Fe-4S</keyword>
<dbReference type="SUPFAM" id="SSF102114">
    <property type="entry name" value="Radical SAM enzymes"/>
    <property type="match status" value="1"/>
</dbReference>
<dbReference type="InterPro" id="IPR019734">
    <property type="entry name" value="TPR_rpt"/>
</dbReference>
<dbReference type="CDD" id="cd01335">
    <property type="entry name" value="Radical_SAM"/>
    <property type="match status" value="1"/>
</dbReference>
<keyword evidence="6" id="KW-0411">Iron-sulfur</keyword>
<dbReference type="PANTHER" id="PTHR43273">
    <property type="entry name" value="ANAEROBIC SULFATASE-MATURATING ENZYME HOMOLOG ASLB-RELATED"/>
    <property type="match status" value="1"/>
</dbReference>
<dbReference type="AlphaFoldDB" id="A0A5B0L1U5"/>
<dbReference type="RefSeq" id="WP_247874751.1">
    <property type="nucleotide sequence ID" value="NZ_POWG01000005.1"/>
</dbReference>
<dbReference type="PANTHER" id="PTHR43273:SF3">
    <property type="entry name" value="ANAEROBIC SULFATASE-MATURATING ENZYME HOMOLOG ASLB-RELATED"/>
    <property type="match status" value="1"/>
</dbReference>
<dbReference type="GO" id="GO:0016491">
    <property type="term" value="F:oxidoreductase activity"/>
    <property type="evidence" value="ECO:0007669"/>
    <property type="project" value="InterPro"/>
</dbReference>
<dbReference type="Pfam" id="PF13432">
    <property type="entry name" value="TPR_16"/>
    <property type="match status" value="1"/>
</dbReference>
<keyword evidence="8" id="KW-0802">TPR repeat</keyword>
<protein>
    <recommendedName>
        <fullName evidence="9">Radical SAM core domain-containing protein</fullName>
    </recommendedName>
</protein>
<keyword evidence="3" id="KW-0949">S-adenosyl-L-methionine</keyword>
<organism evidence="10 11">
    <name type="scientific">Azospirillum argentinense</name>
    <dbReference type="NCBI Taxonomy" id="2970906"/>
    <lineage>
        <taxon>Bacteria</taxon>
        <taxon>Pseudomonadati</taxon>
        <taxon>Pseudomonadota</taxon>
        <taxon>Alphaproteobacteria</taxon>
        <taxon>Rhodospirillales</taxon>
        <taxon>Azospirillaceae</taxon>
        <taxon>Azospirillum</taxon>
    </lineage>
</organism>
<comment type="caution">
    <text evidence="10">The sequence shown here is derived from an EMBL/GenBank/DDBJ whole genome shotgun (WGS) entry which is preliminary data.</text>
</comment>
<dbReference type="EMBL" id="VEWN01000002">
    <property type="protein sequence ID" value="KAA1057588.1"/>
    <property type="molecule type" value="Genomic_DNA"/>
</dbReference>
<evidence type="ECO:0000256" key="8">
    <source>
        <dbReference type="PROSITE-ProRule" id="PRU00339"/>
    </source>
</evidence>
<dbReference type="SFLD" id="SFLDG01387">
    <property type="entry name" value="BtrN-like_SPASM_domain_contain"/>
    <property type="match status" value="1"/>
</dbReference>
<dbReference type="PROSITE" id="PS50005">
    <property type="entry name" value="TPR"/>
    <property type="match status" value="1"/>
</dbReference>
<accession>A0A5B0L1U5</accession>
<evidence type="ECO:0000256" key="2">
    <source>
        <dbReference type="ARBA" id="ARBA00022485"/>
    </source>
</evidence>
<dbReference type="InterPro" id="IPR023885">
    <property type="entry name" value="4Fe4S-binding_SPASM_dom"/>
</dbReference>
<evidence type="ECO:0000256" key="4">
    <source>
        <dbReference type="ARBA" id="ARBA00022723"/>
    </source>
</evidence>
<evidence type="ECO:0000256" key="6">
    <source>
        <dbReference type="ARBA" id="ARBA00023014"/>
    </source>
</evidence>
<dbReference type="GO" id="GO:0051536">
    <property type="term" value="F:iron-sulfur cluster binding"/>
    <property type="evidence" value="ECO:0007669"/>
    <property type="project" value="UniProtKB-KW"/>
</dbReference>
<dbReference type="Gene3D" id="1.25.40.10">
    <property type="entry name" value="Tetratricopeptide repeat domain"/>
    <property type="match status" value="1"/>
</dbReference>
<dbReference type="SFLD" id="SFLDG01067">
    <property type="entry name" value="SPASM/twitch_domain_containing"/>
    <property type="match status" value="1"/>
</dbReference>
<evidence type="ECO:0000256" key="5">
    <source>
        <dbReference type="ARBA" id="ARBA00023004"/>
    </source>
</evidence>
<keyword evidence="4" id="KW-0479">Metal-binding</keyword>
<dbReference type="InterPro" id="IPR007197">
    <property type="entry name" value="rSAM"/>
</dbReference>
<dbReference type="PROSITE" id="PS51918">
    <property type="entry name" value="RADICAL_SAM"/>
    <property type="match status" value="1"/>
</dbReference>
<evidence type="ECO:0000259" key="9">
    <source>
        <dbReference type="PROSITE" id="PS51918"/>
    </source>
</evidence>
<dbReference type="InterPro" id="IPR011990">
    <property type="entry name" value="TPR-like_helical_dom_sf"/>
</dbReference>
<dbReference type="Pfam" id="PF13414">
    <property type="entry name" value="TPR_11"/>
    <property type="match status" value="1"/>
</dbReference>
<evidence type="ECO:0000256" key="1">
    <source>
        <dbReference type="ARBA" id="ARBA00001966"/>
    </source>
</evidence>
<dbReference type="InterPro" id="IPR013785">
    <property type="entry name" value="Aldolase_TIM"/>
</dbReference>
<evidence type="ECO:0000313" key="10">
    <source>
        <dbReference type="EMBL" id="KAA1057588.1"/>
    </source>
</evidence>
<comment type="similarity">
    <text evidence="7">Belongs to the radical SAM superfamily. Anaerobic sulfatase-maturating enzyme family.</text>
</comment>
<proteinExistence type="inferred from homology"/>
<dbReference type="SMART" id="SM00028">
    <property type="entry name" value="TPR"/>
    <property type="match status" value="4"/>
</dbReference>
<name>A0A5B0L1U5_9PROT</name>
<dbReference type="Pfam" id="PF13186">
    <property type="entry name" value="SPASM"/>
    <property type="match status" value="1"/>
</dbReference>
<feature type="domain" description="Radical SAM core" evidence="9">
    <location>
        <begin position="299"/>
        <end position="519"/>
    </location>
</feature>
<evidence type="ECO:0000256" key="7">
    <source>
        <dbReference type="ARBA" id="ARBA00023601"/>
    </source>
</evidence>
<dbReference type="InterPro" id="IPR034391">
    <property type="entry name" value="AdoMet-like_SPASM_containing"/>
</dbReference>